<dbReference type="Proteomes" id="UP000287519">
    <property type="component" value="Unassembled WGS sequence"/>
</dbReference>
<accession>A0A402CG16</accession>
<dbReference type="Pfam" id="PF00881">
    <property type="entry name" value="Nitroreductase"/>
    <property type="match status" value="1"/>
</dbReference>
<organism evidence="2 3">
    <name type="scientific">Rhodococcus wratislaviensis</name>
    <name type="common">Tsukamurella wratislaviensis</name>
    <dbReference type="NCBI Taxonomy" id="44752"/>
    <lineage>
        <taxon>Bacteria</taxon>
        <taxon>Bacillati</taxon>
        <taxon>Actinomycetota</taxon>
        <taxon>Actinomycetes</taxon>
        <taxon>Mycobacteriales</taxon>
        <taxon>Nocardiaceae</taxon>
        <taxon>Rhodococcus</taxon>
    </lineage>
</organism>
<dbReference type="GO" id="GO:0016491">
    <property type="term" value="F:oxidoreductase activity"/>
    <property type="evidence" value="ECO:0007669"/>
    <property type="project" value="InterPro"/>
</dbReference>
<dbReference type="SUPFAM" id="SSF55469">
    <property type="entry name" value="FMN-dependent nitroreductase-like"/>
    <property type="match status" value="1"/>
</dbReference>
<evidence type="ECO:0000259" key="1">
    <source>
        <dbReference type="Pfam" id="PF00881"/>
    </source>
</evidence>
<protein>
    <submittedName>
        <fullName evidence="2">NADH dehydrogenase</fullName>
    </submittedName>
</protein>
<evidence type="ECO:0000313" key="2">
    <source>
        <dbReference type="EMBL" id="GCE42525.1"/>
    </source>
</evidence>
<proteinExistence type="predicted"/>
<name>A0A402CG16_RHOWR</name>
<dbReference type="Gene3D" id="3.40.109.10">
    <property type="entry name" value="NADH Oxidase"/>
    <property type="match status" value="1"/>
</dbReference>
<reference evidence="2 3" key="1">
    <citation type="submission" date="2018-11" db="EMBL/GenBank/DDBJ databases">
        <title>Microbial catabolism of amino acid.</title>
        <authorList>
            <person name="Hibi M."/>
            <person name="Ogawa J."/>
        </authorList>
    </citation>
    <scope>NUCLEOTIDE SEQUENCE [LARGE SCALE GENOMIC DNA]</scope>
    <source>
        <strain evidence="2 3">C31-06</strain>
    </source>
</reference>
<sequence>MGLFCYLDRDMGSAQWSDVGMYLQTIMLLLREEGLASCPQEAWSLYHSTVDEVVQPSEGLMLFSGMSIGYEDTAASGDLFIDRAPLAETVEFVGWED</sequence>
<gene>
    <name evidence="2" type="ORF">Rhow_006654</name>
</gene>
<dbReference type="AlphaFoldDB" id="A0A402CG16"/>
<keyword evidence="3" id="KW-1185">Reference proteome</keyword>
<feature type="domain" description="Nitroreductase" evidence="1">
    <location>
        <begin position="10"/>
        <end position="70"/>
    </location>
</feature>
<dbReference type="EMBL" id="BHYM01000060">
    <property type="protein sequence ID" value="GCE42525.1"/>
    <property type="molecule type" value="Genomic_DNA"/>
</dbReference>
<evidence type="ECO:0000313" key="3">
    <source>
        <dbReference type="Proteomes" id="UP000287519"/>
    </source>
</evidence>
<dbReference type="InterPro" id="IPR000415">
    <property type="entry name" value="Nitroreductase-like"/>
</dbReference>
<comment type="caution">
    <text evidence="2">The sequence shown here is derived from an EMBL/GenBank/DDBJ whole genome shotgun (WGS) entry which is preliminary data.</text>
</comment>
<dbReference type="InterPro" id="IPR029479">
    <property type="entry name" value="Nitroreductase"/>
</dbReference>